<reference evidence="3" key="1">
    <citation type="journal article" date="2009" name="Nature">
        <title>Genome sequence and analysis of the Irish potato famine pathogen Phytophthora infestans.</title>
        <authorList>
            <consortium name="The Broad Institute Genome Sequencing Platform"/>
            <person name="Haas B.J."/>
            <person name="Kamoun S."/>
            <person name="Zody M.C."/>
            <person name="Jiang R.H."/>
            <person name="Handsaker R.E."/>
            <person name="Cano L.M."/>
            <person name="Grabherr M."/>
            <person name="Kodira C.D."/>
            <person name="Raffaele S."/>
            <person name="Torto-Alalibo T."/>
            <person name="Bozkurt T.O."/>
            <person name="Ah-Fong A.M."/>
            <person name="Alvarado L."/>
            <person name="Anderson V.L."/>
            <person name="Armstrong M.R."/>
            <person name="Avrova A."/>
            <person name="Baxter L."/>
            <person name="Beynon J."/>
            <person name="Boevink P.C."/>
            <person name="Bollmann S.R."/>
            <person name="Bos J.I."/>
            <person name="Bulone V."/>
            <person name="Cai G."/>
            <person name="Cakir C."/>
            <person name="Carrington J.C."/>
            <person name="Chawner M."/>
            <person name="Conti L."/>
            <person name="Costanzo S."/>
            <person name="Ewan R."/>
            <person name="Fahlgren N."/>
            <person name="Fischbach M.A."/>
            <person name="Fugelstad J."/>
            <person name="Gilroy E.M."/>
            <person name="Gnerre S."/>
            <person name="Green P.J."/>
            <person name="Grenville-Briggs L.J."/>
            <person name="Griffith J."/>
            <person name="Grunwald N.J."/>
            <person name="Horn K."/>
            <person name="Horner N.R."/>
            <person name="Hu C.H."/>
            <person name="Huitema E."/>
            <person name="Jeong D.H."/>
            <person name="Jones A.M."/>
            <person name="Jones J.D."/>
            <person name="Jones R.W."/>
            <person name="Karlsson E.K."/>
            <person name="Kunjeti S.G."/>
            <person name="Lamour K."/>
            <person name="Liu Z."/>
            <person name="Ma L."/>
            <person name="Maclean D."/>
            <person name="Chibucos M.C."/>
            <person name="McDonald H."/>
            <person name="McWalters J."/>
            <person name="Meijer H.J."/>
            <person name="Morgan W."/>
            <person name="Morris P.F."/>
            <person name="Munro C.A."/>
            <person name="O'Neill K."/>
            <person name="Ospina-Giraldo M."/>
            <person name="Pinzon A."/>
            <person name="Pritchard L."/>
            <person name="Ramsahoye B."/>
            <person name="Ren Q."/>
            <person name="Restrepo S."/>
            <person name="Roy S."/>
            <person name="Sadanandom A."/>
            <person name="Savidor A."/>
            <person name="Schornack S."/>
            <person name="Schwartz D.C."/>
            <person name="Schumann U.D."/>
            <person name="Schwessinger B."/>
            <person name="Seyer L."/>
            <person name="Sharpe T."/>
            <person name="Silvar C."/>
            <person name="Song J."/>
            <person name="Studholme D.J."/>
            <person name="Sykes S."/>
            <person name="Thines M."/>
            <person name="van de Vondervoort P.J."/>
            <person name="Phuntumart V."/>
            <person name="Wawra S."/>
            <person name="Weide R."/>
            <person name="Win J."/>
            <person name="Young C."/>
            <person name="Zhou S."/>
            <person name="Fry W."/>
            <person name="Meyers B.C."/>
            <person name="van West P."/>
            <person name="Ristaino J."/>
            <person name="Govers F."/>
            <person name="Birch P.R."/>
            <person name="Whisson S.C."/>
            <person name="Judelson H.S."/>
            <person name="Nusbaum C."/>
        </authorList>
    </citation>
    <scope>NUCLEOTIDE SEQUENCE [LARGE SCALE GENOMIC DNA]</scope>
    <source>
        <strain evidence="3">T30-4</strain>
    </source>
</reference>
<dbReference type="EMBL" id="DS028140">
    <property type="protein sequence ID" value="EEY59461.1"/>
    <property type="molecule type" value="Genomic_DNA"/>
</dbReference>
<name>D0NIX7_PHYIT</name>
<dbReference type="OMA" id="WQRFMKL"/>
<evidence type="ECO:0000313" key="2">
    <source>
        <dbReference type="EMBL" id="EEY59461.1"/>
    </source>
</evidence>
<dbReference type="Proteomes" id="UP000006643">
    <property type="component" value="Unassembled WGS sequence"/>
</dbReference>
<dbReference type="OrthoDB" id="118172at2759"/>
<keyword evidence="3" id="KW-1185">Reference proteome</keyword>
<proteinExistence type="predicted"/>
<sequence>MEPLDSSLELELSPVQKKMTQPKSPNSVDVSKSRRLPAEVRRARHRDRMQRQRLAEKKSIEVKRVEDDHWKGQSTAARLVQQRYLSLVLKQGTITEENRRLTERFREWQKFTKLLGGGVGRWIIFSEDEPVIFYQPIARNTCLELAFTTYQRVQEMLRGPGARELYDEAFGWKVYFSMHEDKMGKNRMQHRFTKRISAIDANGERVTGDTLAKTTWKIISTPELYSQMYRSPMTSKMLQNVDAHTSVLMRTFPDANAVMRMRFVCLVVQVQDCVIDQNGGESDTRRRVTMLTSILDPDKCFPRANTRVHDPQTEWMREGMSYLSFTEIDEDNSVEIEYGGLTNVDTETASCTGLPFATMNMGEALVRWEQLVTPMRTLSITGK</sequence>
<protein>
    <submittedName>
        <fullName evidence="2">Uncharacterized protein</fullName>
    </submittedName>
</protein>
<dbReference type="RefSeq" id="XP_002901071.1">
    <property type="nucleotide sequence ID" value="XM_002901025.1"/>
</dbReference>
<dbReference type="InParanoid" id="D0NIX7"/>
<dbReference type="eggNOG" id="ENOG502RY2I">
    <property type="taxonomic scope" value="Eukaryota"/>
</dbReference>
<evidence type="ECO:0000256" key="1">
    <source>
        <dbReference type="SAM" id="MobiDB-lite"/>
    </source>
</evidence>
<dbReference type="AlphaFoldDB" id="D0NIX7"/>
<evidence type="ECO:0000313" key="3">
    <source>
        <dbReference type="Proteomes" id="UP000006643"/>
    </source>
</evidence>
<dbReference type="HOGENOM" id="CLU_038437_0_0_1"/>
<feature type="region of interest" description="Disordered" evidence="1">
    <location>
        <begin position="1"/>
        <end position="36"/>
    </location>
</feature>
<feature type="compositionally biased region" description="Low complexity" evidence="1">
    <location>
        <begin position="1"/>
        <end position="14"/>
    </location>
</feature>
<accession>D0NIX7</accession>
<organism evidence="2 3">
    <name type="scientific">Phytophthora infestans (strain T30-4)</name>
    <name type="common">Potato late blight agent</name>
    <dbReference type="NCBI Taxonomy" id="403677"/>
    <lineage>
        <taxon>Eukaryota</taxon>
        <taxon>Sar</taxon>
        <taxon>Stramenopiles</taxon>
        <taxon>Oomycota</taxon>
        <taxon>Peronosporomycetes</taxon>
        <taxon>Peronosporales</taxon>
        <taxon>Peronosporaceae</taxon>
        <taxon>Phytophthora</taxon>
    </lineage>
</organism>
<dbReference type="GeneID" id="9470586"/>
<dbReference type="KEGG" id="pif:PITG_11501"/>
<dbReference type="VEuPathDB" id="FungiDB:PITG_11501"/>
<feature type="compositionally biased region" description="Polar residues" evidence="1">
    <location>
        <begin position="18"/>
        <end position="30"/>
    </location>
</feature>
<gene>
    <name evidence="2" type="ORF">PITG_11501</name>
</gene>